<dbReference type="EMBL" id="WTYL01000003">
    <property type="protein sequence ID" value="MXP45340.1"/>
    <property type="molecule type" value="Genomic_DNA"/>
</dbReference>
<keyword evidence="3" id="KW-1185">Reference proteome</keyword>
<protein>
    <submittedName>
        <fullName evidence="2">Phosphotransferase</fullName>
    </submittedName>
</protein>
<dbReference type="InterPro" id="IPR011009">
    <property type="entry name" value="Kinase-like_dom_sf"/>
</dbReference>
<dbReference type="OrthoDB" id="3806873at2"/>
<name>A0A845B4N4_9SPHN</name>
<dbReference type="RefSeq" id="WP_160756952.1">
    <property type="nucleotide sequence ID" value="NZ_WTYL01000003.1"/>
</dbReference>
<dbReference type="PANTHER" id="PTHR47829:SF3">
    <property type="entry name" value="AMINOGLYCOSIDE PHOSPHOTRANSFERASE DOMAIN-CONTAINING PROTEIN"/>
    <property type="match status" value="1"/>
</dbReference>
<dbReference type="Gene3D" id="3.30.200.20">
    <property type="entry name" value="Phosphorylase Kinase, domain 1"/>
    <property type="match status" value="1"/>
</dbReference>
<gene>
    <name evidence="2" type="ORF">GRI65_12865</name>
</gene>
<proteinExistence type="predicted"/>
<evidence type="ECO:0000259" key="1">
    <source>
        <dbReference type="Pfam" id="PF01636"/>
    </source>
</evidence>
<dbReference type="Pfam" id="PF01636">
    <property type="entry name" value="APH"/>
    <property type="match status" value="1"/>
</dbReference>
<dbReference type="CDD" id="cd05154">
    <property type="entry name" value="ACAD10_11_N-like"/>
    <property type="match status" value="1"/>
</dbReference>
<organism evidence="2 3">
    <name type="scientific">Allopontixanthobacter sediminis</name>
    <dbReference type="NCBI Taxonomy" id="1689985"/>
    <lineage>
        <taxon>Bacteria</taxon>
        <taxon>Pseudomonadati</taxon>
        <taxon>Pseudomonadota</taxon>
        <taxon>Alphaproteobacteria</taxon>
        <taxon>Sphingomonadales</taxon>
        <taxon>Erythrobacteraceae</taxon>
        <taxon>Allopontixanthobacter</taxon>
    </lineage>
</organism>
<dbReference type="GO" id="GO:0016740">
    <property type="term" value="F:transferase activity"/>
    <property type="evidence" value="ECO:0007669"/>
    <property type="project" value="UniProtKB-KW"/>
</dbReference>
<evidence type="ECO:0000313" key="2">
    <source>
        <dbReference type="EMBL" id="MXP45340.1"/>
    </source>
</evidence>
<dbReference type="InterPro" id="IPR002575">
    <property type="entry name" value="Aminoglycoside_PTrfase"/>
</dbReference>
<keyword evidence="2" id="KW-0808">Transferase</keyword>
<reference evidence="2 3" key="1">
    <citation type="submission" date="2019-12" db="EMBL/GenBank/DDBJ databases">
        <title>Genomic-based taxomic classification of the family Erythrobacteraceae.</title>
        <authorList>
            <person name="Xu L."/>
        </authorList>
    </citation>
    <scope>NUCLEOTIDE SEQUENCE [LARGE SCALE GENOMIC DNA]</scope>
    <source>
        <strain evidence="2 3">KCTC 42453</strain>
    </source>
</reference>
<dbReference type="SUPFAM" id="SSF56112">
    <property type="entry name" value="Protein kinase-like (PK-like)"/>
    <property type="match status" value="1"/>
</dbReference>
<dbReference type="InterPro" id="IPR041726">
    <property type="entry name" value="ACAD10_11_N"/>
</dbReference>
<sequence length="340" mass="37798">MNTTDFDIDRLAGWLLLEVAGFAGPLSVKRFAGGQSNPTYCLETPSRNYVLRKKPSGKLLKGAHAVEREAWIMSALADTGVPVPAIHAVCEDEAIIGTSFFVMELVKGRIFWDATFPDVPNAERPAYFEAMNETIARLHTVNYAAAGLSDFGRPGQYLERQIALWSRQYLADEAAGRDPAMDELIAWLPKNIPEGQRTTICHGDFRCDNMIFHPSEPRILAVLDWELSTLGNPFADFAYHAMMYRMPPDIVAGLAGADRSGLNIPSEQDYVSAYCRRLGISEIPGWEYFIAFNLFRLAAIFHGIKGRVIRGNAASDEARTRAANLPRLIALAHATMMRCR</sequence>
<dbReference type="AlphaFoldDB" id="A0A845B4N4"/>
<evidence type="ECO:0000313" key="3">
    <source>
        <dbReference type="Proteomes" id="UP000431922"/>
    </source>
</evidence>
<dbReference type="InterPro" id="IPR052898">
    <property type="entry name" value="ACAD10-like"/>
</dbReference>
<feature type="domain" description="Aminoglycoside phosphotransferase" evidence="1">
    <location>
        <begin position="28"/>
        <end position="258"/>
    </location>
</feature>
<dbReference type="Gene3D" id="3.90.1200.10">
    <property type="match status" value="1"/>
</dbReference>
<dbReference type="Proteomes" id="UP000431922">
    <property type="component" value="Unassembled WGS sequence"/>
</dbReference>
<dbReference type="PANTHER" id="PTHR47829">
    <property type="entry name" value="HYDROLASE, PUTATIVE (AFU_ORTHOLOGUE AFUA_1G12880)-RELATED"/>
    <property type="match status" value="1"/>
</dbReference>
<accession>A0A845B4N4</accession>
<comment type="caution">
    <text evidence="2">The sequence shown here is derived from an EMBL/GenBank/DDBJ whole genome shotgun (WGS) entry which is preliminary data.</text>
</comment>